<sequence length="556" mass="58852">MTTAHSTSRRTLDPIDLAIAWDRLISITDEGAAALIRTSFSMLVREGFDLSVMVFDTRGRLIAQSRKCIPVFIGTAPVTMAHMLRRFPPQTLAPGDVIASNDPVIGTGHMFDLALMKPIFRGGRIVAYAMSITHLPDIGGMGFSAAATEIYHEGLRLPIWKLFAAGQRDETLIELIKLNVRVPEQVLGDIMASVSCLEVVDRQLGEFLSEAGLADVDDLAVSIIDQTEAAVRAALVAIPDGVYGNEVEVEAFGDIRRLVCRIDKRGSEAAIDFAGSGPCVLAGINVPLPYTRSMALYTLKCITAPRLPNNDGATVPISISAPVGCLLNAVPPAPSAGRHVIGHFIPPLIFGALAEVVPDRVMAGSGLIDFITLQGRRPDGSGMSTTFCAAGGFGALSDLDGQPTTPGSSNMGGMSAELFEPESGLVVERKSLRPDSGGAGAYRGGPGQEIVLRNDSGFPVSVFSMANRTQFPAQGFAGGQPGACREHLVNGETISPQGRHELAPGDRLTLREAGGAGFGSPDARPASKIRDDLRRGYATPEGVSHAYGPDWMRREA</sequence>
<keyword evidence="4" id="KW-1185">Reference proteome</keyword>
<proteinExistence type="predicted"/>
<dbReference type="RefSeq" id="WP_066720501.1">
    <property type="nucleotide sequence ID" value="NZ_JBHSLU010000046.1"/>
</dbReference>
<dbReference type="InterPro" id="IPR003692">
    <property type="entry name" value="Hydantoinase_B"/>
</dbReference>
<accession>A0ABW0P2R0</accession>
<comment type="caution">
    <text evidence="3">The sequence shown here is derived from an EMBL/GenBank/DDBJ whole genome shotgun (WGS) entry which is preliminary data.</text>
</comment>
<gene>
    <name evidence="3" type="ORF">ACFPN9_15330</name>
</gene>
<name>A0ABW0P2R0_9HYPH</name>
<dbReference type="EMBL" id="JBHSLU010000046">
    <property type="protein sequence ID" value="MFC5506628.1"/>
    <property type="molecule type" value="Genomic_DNA"/>
</dbReference>
<feature type="region of interest" description="Disordered" evidence="1">
    <location>
        <begin position="512"/>
        <end position="556"/>
    </location>
</feature>
<evidence type="ECO:0000259" key="2">
    <source>
        <dbReference type="Pfam" id="PF02538"/>
    </source>
</evidence>
<organism evidence="3 4">
    <name type="scientific">Bosea massiliensis</name>
    <dbReference type="NCBI Taxonomy" id="151419"/>
    <lineage>
        <taxon>Bacteria</taxon>
        <taxon>Pseudomonadati</taxon>
        <taxon>Pseudomonadota</taxon>
        <taxon>Alphaproteobacteria</taxon>
        <taxon>Hyphomicrobiales</taxon>
        <taxon>Boseaceae</taxon>
        <taxon>Bosea</taxon>
    </lineage>
</organism>
<dbReference type="InterPro" id="IPR045079">
    <property type="entry name" value="Oxoprolinase-like"/>
</dbReference>
<evidence type="ECO:0000313" key="4">
    <source>
        <dbReference type="Proteomes" id="UP001596060"/>
    </source>
</evidence>
<dbReference type="PANTHER" id="PTHR11365">
    <property type="entry name" value="5-OXOPROLINASE RELATED"/>
    <property type="match status" value="1"/>
</dbReference>
<dbReference type="PANTHER" id="PTHR11365:SF23">
    <property type="entry name" value="HYPOTHETICAL 5-OXOPROLINASE (EUROFUNG)-RELATED"/>
    <property type="match status" value="1"/>
</dbReference>
<dbReference type="Pfam" id="PF02538">
    <property type="entry name" value="Hydantoinase_B"/>
    <property type="match status" value="1"/>
</dbReference>
<dbReference type="Proteomes" id="UP001596060">
    <property type="component" value="Unassembled WGS sequence"/>
</dbReference>
<evidence type="ECO:0000256" key="1">
    <source>
        <dbReference type="SAM" id="MobiDB-lite"/>
    </source>
</evidence>
<evidence type="ECO:0000313" key="3">
    <source>
        <dbReference type="EMBL" id="MFC5506628.1"/>
    </source>
</evidence>
<protein>
    <submittedName>
        <fullName evidence="3">Hydantoinase B/oxoprolinase family protein</fullName>
    </submittedName>
</protein>
<feature type="domain" description="Hydantoinase B/oxoprolinase" evidence="2">
    <location>
        <begin position="13"/>
        <end position="521"/>
    </location>
</feature>
<reference evidence="4" key="1">
    <citation type="journal article" date="2019" name="Int. J. Syst. Evol. Microbiol.">
        <title>The Global Catalogue of Microorganisms (GCM) 10K type strain sequencing project: providing services to taxonomists for standard genome sequencing and annotation.</title>
        <authorList>
            <consortium name="The Broad Institute Genomics Platform"/>
            <consortium name="The Broad Institute Genome Sequencing Center for Infectious Disease"/>
            <person name="Wu L."/>
            <person name="Ma J."/>
        </authorList>
    </citation>
    <scope>NUCLEOTIDE SEQUENCE [LARGE SCALE GENOMIC DNA]</scope>
    <source>
        <strain evidence="4">CCUG 43117</strain>
    </source>
</reference>